<feature type="transmembrane region" description="Helical" evidence="1">
    <location>
        <begin position="90"/>
        <end position="109"/>
    </location>
</feature>
<evidence type="ECO:0000256" key="1">
    <source>
        <dbReference type="SAM" id="Phobius"/>
    </source>
</evidence>
<protein>
    <recommendedName>
        <fullName evidence="4">MARVEL domain-containing protein</fullName>
    </recommendedName>
</protein>
<keyword evidence="1" id="KW-1133">Transmembrane helix</keyword>
<gene>
    <name evidence="2" type="ORF">CERZMDRAFT_96675</name>
</gene>
<evidence type="ECO:0000313" key="2">
    <source>
        <dbReference type="EMBL" id="KAF2212999.1"/>
    </source>
</evidence>
<keyword evidence="1" id="KW-0472">Membrane</keyword>
<dbReference type="PROSITE" id="PS51257">
    <property type="entry name" value="PROKAR_LIPOPROTEIN"/>
    <property type="match status" value="1"/>
</dbReference>
<feature type="transmembrane region" description="Helical" evidence="1">
    <location>
        <begin position="57"/>
        <end position="78"/>
    </location>
</feature>
<name>A0A6A6FHS3_9PEZI</name>
<proteinExistence type="predicted"/>
<dbReference type="OrthoDB" id="5282602at2759"/>
<evidence type="ECO:0008006" key="4">
    <source>
        <dbReference type="Google" id="ProtNLM"/>
    </source>
</evidence>
<feature type="transmembrane region" description="Helical" evidence="1">
    <location>
        <begin position="12"/>
        <end position="30"/>
    </location>
</feature>
<organism evidence="2 3">
    <name type="scientific">Cercospora zeae-maydis SCOH1-5</name>
    <dbReference type="NCBI Taxonomy" id="717836"/>
    <lineage>
        <taxon>Eukaryota</taxon>
        <taxon>Fungi</taxon>
        <taxon>Dikarya</taxon>
        <taxon>Ascomycota</taxon>
        <taxon>Pezizomycotina</taxon>
        <taxon>Dothideomycetes</taxon>
        <taxon>Dothideomycetidae</taxon>
        <taxon>Mycosphaerellales</taxon>
        <taxon>Mycosphaerellaceae</taxon>
        <taxon>Cercospora</taxon>
    </lineage>
</organism>
<keyword evidence="1" id="KW-0812">Transmembrane</keyword>
<evidence type="ECO:0000313" key="3">
    <source>
        <dbReference type="Proteomes" id="UP000799539"/>
    </source>
</evidence>
<sequence>MADTCWRGWSSGVRWVLVAIFVISLVTWAMGCAFTERLAGAELRTSPTSERISSAEVYFYAAGFPMATMLAAAIDFALHTRGWLSPIVSIIWSLIAFGIWLFVLTMWGVTEYSPDTGGWLPLYVYRDEPYGSNLYYPRIALGSVAAILALVQLSFASRAVELERKERKSKISKLEHA</sequence>
<dbReference type="Proteomes" id="UP000799539">
    <property type="component" value="Unassembled WGS sequence"/>
</dbReference>
<dbReference type="AlphaFoldDB" id="A0A6A6FHS3"/>
<reference evidence="2" key="1">
    <citation type="journal article" date="2020" name="Stud. Mycol.">
        <title>101 Dothideomycetes genomes: a test case for predicting lifestyles and emergence of pathogens.</title>
        <authorList>
            <person name="Haridas S."/>
            <person name="Albert R."/>
            <person name="Binder M."/>
            <person name="Bloem J."/>
            <person name="Labutti K."/>
            <person name="Salamov A."/>
            <person name="Andreopoulos B."/>
            <person name="Baker S."/>
            <person name="Barry K."/>
            <person name="Bills G."/>
            <person name="Bluhm B."/>
            <person name="Cannon C."/>
            <person name="Castanera R."/>
            <person name="Culley D."/>
            <person name="Daum C."/>
            <person name="Ezra D."/>
            <person name="Gonzalez J."/>
            <person name="Henrissat B."/>
            <person name="Kuo A."/>
            <person name="Liang C."/>
            <person name="Lipzen A."/>
            <person name="Lutzoni F."/>
            <person name="Magnuson J."/>
            <person name="Mondo S."/>
            <person name="Nolan M."/>
            <person name="Ohm R."/>
            <person name="Pangilinan J."/>
            <person name="Park H.-J."/>
            <person name="Ramirez L."/>
            <person name="Alfaro M."/>
            <person name="Sun H."/>
            <person name="Tritt A."/>
            <person name="Yoshinaga Y."/>
            <person name="Zwiers L.-H."/>
            <person name="Turgeon B."/>
            <person name="Goodwin S."/>
            <person name="Spatafora J."/>
            <person name="Crous P."/>
            <person name="Grigoriev I."/>
        </authorList>
    </citation>
    <scope>NUCLEOTIDE SEQUENCE</scope>
    <source>
        <strain evidence="2">SCOH1-5</strain>
    </source>
</reference>
<accession>A0A6A6FHS3</accession>
<keyword evidence="3" id="KW-1185">Reference proteome</keyword>
<feature type="transmembrane region" description="Helical" evidence="1">
    <location>
        <begin position="139"/>
        <end position="160"/>
    </location>
</feature>
<dbReference type="EMBL" id="ML992671">
    <property type="protein sequence ID" value="KAF2212999.1"/>
    <property type="molecule type" value="Genomic_DNA"/>
</dbReference>